<evidence type="ECO:0000313" key="9">
    <source>
        <dbReference type="EMBL" id="AYG00426.1"/>
    </source>
</evidence>
<keyword evidence="2" id="KW-0645">Protease</keyword>
<dbReference type="SUPFAM" id="SSF47781">
    <property type="entry name" value="RuvA domain 2-like"/>
    <property type="match status" value="1"/>
</dbReference>
<dbReference type="InterPro" id="IPR010994">
    <property type="entry name" value="RuvA_2-like"/>
</dbReference>
<evidence type="ECO:0000256" key="4">
    <source>
        <dbReference type="ARBA" id="ARBA00022801"/>
    </source>
</evidence>
<dbReference type="Proteomes" id="UP000269374">
    <property type="component" value="Chromosome"/>
</dbReference>
<keyword evidence="6" id="KW-0482">Metalloprotease</keyword>
<proteinExistence type="inferred from homology"/>
<evidence type="ECO:0000259" key="8">
    <source>
        <dbReference type="PROSITE" id="PS50249"/>
    </source>
</evidence>
<dbReference type="InterPro" id="IPR025657">
    <property type="entry name" value="RadC_JAB"/>
</dbReference>
<dbReference type="PANTHER" id="PTHR30471">
    <property type="entry name" value="DNA REPAIR PROTEIN RADC"/>
    <property type="match status" value="1"/>
</dbReference>
<keyword evidence="4" id="KW-0378">Hydrolase</keyword>
<dbReference type="KEGG" id="lact:D7I46_04560"/>
<dbReference type="EMBL" id="CP032627">
    <property type="protein sequence ID" value="AYG00426.1"/>
    <property type="molecule type" value="Genomic_DNA"/>
</dbReference>
<evidence type="ECO:0000256" key="3">
    <source>
        <dbReference type="ARBA" id="ARBA00022723"/>
    </source>
</evidence>
<dbReference type="CDD" id="cd08071">
    <property type="entry name" value="MPN_DUF2466"/>
    <property type="match status" value="1"/>
</dbReference>
<evidence type="ECO:0000313" key="10">
    <source>
        <dbReference type="Proteomes" id="UP000269374"/>
    </source>
</evidence>
<sequence>MYEVKENPYPMLPRERLELLGPEKLSDSELLAILLRTGTKKLSALELAAKILQHFQTMERFCHASILELKEISGIGQAKAIEIRAMMELGKRIQTAEHHRHGQVMSAQEFGLNLAFEMRDYEQEHLLAIYLDGQNKIIEKRTIFIGAVNHALANPREILYHAVKNLAVGLLVAHNHPSGSLQPSSADRTFTDKIKISCDNLGISFIDHVIVGGGNYFSFREHER</sequence>
<dbReference type="InterPro" id="IPR037518">
    <property type="entry name" value="MPN"/>
</dbReference>
<evidence type="ECO:0000256" key="7">
    <source>
        <dbReference type="RuleBase" id="RU003797"/>
    </source>
</evidence>
<keyword evidence="3" id="KW-0479">Metal-binding</keyword>
<dbReference type="GO" id="GO:0006508">
    <property type="term" value="P:proteolysis"/>
    <property type="evidence" value="ECO:0007669"/>
    <property type="project" value="UniProtKB-KW"/>
</dbReference>
<organism evidence="9 10">
    <name type="scientific">Lactococcus allomyrinae</name>
    <dbReference type="NCBI Taxonomy" id="2419773"/>
    <lineage>
        <taxon>Bacteria</taxon>
        <taxon>Bacillati</taxon>
        <taxon>Bacillota</taxon>
        <taxon>Bacilli</taxon>
        <taxon>Lactobacillales</taxon>
        <taxon>Streptococcaceae</taxon>
        <taxon>Lactococcus</taxon>
    </lineage>
</organism>
<feature type="domain" description="MPN" evidence="8">
    <location>
        <begin position="103"/>
        <end position="224"/>
    </location>
</feature>
<gene>
    <name evidence="9" type="ORF">D7I46_04560</name>
</gene>
<dbReference type="NCBIfam" id="NF000642">
    <property type="entry name" value="PRK00024.1"/>
    <property type="match status" value="1"/>
</dbReference>
<dbReference type="Gene3D" id="1.10.150.20">
    <property type="entry name" value="5' to 3' exonuclease, C-terminal subdomain"/>
    <property type="match status" value="1"/>
</dbReference>
<dbReference type="PROSITE" id="PS50249">
    <property type="entry name" value="MPN"/>
    <property type="match status" value="1"/>
</dbReference>
<dbReference type="RefSeq" id="WP_120771814.1">
    <property type="nucleotide sequence ID" value="NZ_CP032627.1"/>
</dbReference>
<evidence type="ECO:0000256" key="2">
    <source>
        <dbReference type="ARBA" id="ARBA00022670"/>
    </source>
</evidence>
<dbReference type="Gene3D" id="3.40.140.10">
    <property type="entry name" value="Cytidine Deaminase, domain 2"/>
    <property type="match status" value="1"/>
</dbReference>
<dbReference type="PANTHER" id="PTHR30471:SF3">
    <property type="entry name" value="UPF0758 PROTEIN YEES-RELATED"/>
    <property type="match status" value="1"/>
</dbReference>
<keyword evidence="10" id="KW-1185">Reference proteome</keyword>
<dbReference type="InterPro" id="IPR046778">
    <property type="entry name" value="UPF0758_N"/>
</dbReference>
<dbReference type="GO" id="GO:0046872">
    <property type="term" value="F:metal ion binding"/>
    <property type="evidence" value="ECO:0007669"/>
    <property type="project" value="UniProtKB-KW"/>
</dbReference>
<name>A0A387BH22_9LACT</name>
<reference evidence="9 10" key="1">
    <citation type="submission" date="2018-09" db="EMBL/GenBank/DDBJ databases">
        <title>Genome sequencing of strain 1JSPR-7.</title>
        <authorList>
            <person name="Heo J."/>
            <person name="Kim S.-J."/>
            <person name="Kwon S.-W."/>
        </authorList>
    </citation>
    <scope>NUCLEOTIDE SEQUENCE [LARGE SCALE GENOMIC DNA]</scope>
    <source>
        <strain evidence="9 10">1JSPR-7</strain>
    </source>
</reference>
<dbReference type="Pfam" id="PF20582">
    <property type="entry name" value="UPF0758_N"/>
    <property type="match status" value="1"/>
</dbReference>
<keyword evidence="5" id="KW-0862">Zinc</keyword>
<dbReference type="AlphaFoldDB" id="A0A387BH22"/>
<dbReference type="GO" id="GO:0008237">
    <property type="term" value="F:metallopeptidase activity"/>
    <property type="evidence" value="ECO:0007669"/>
    <property type="project" value="UniProtKB-KW"/>
</dbReference>
<dbReference type="PROSITE" id="PS01302">
    <property type="entry name" value="UPF0758"/>
    <property type="match status" value="1"/>
</dbReference>
<dbReference type="Pfam" id="PF04002">
    <property type="entry name" value="RadC"/>
    <property type="match status" value="1"/>
</dbReference>
<dbReference type="NCBIfam" id="TIGR00608">
    <property type="entry name" value="radc"/>
    <property type="match status" value="1"/>
</dbReference>
<evidence type="ECO:0000256" key="5">
    <source>
        <dbReference type="ARBA" id="ARBA00022833"/>
    </source>
</evidence>
<dbReference type="InterPro" id="IPR020891">
    <property type="entry name" value="UPF0758_CS"/>
</dbReference>
<evidence type="ECO:0000256" key="1">
    <source>
        <dbReference type="ARBA" id="ARBA00010243"/>
    </source>
</evidence>
<evidence type="ECO:0000256" key="6">
    <source>
        <dbReference type="ARBA" id="ARBA00023049"/>
    </source>
</evidence>
<dbReference type="OrthoDB" id="9804482at2"/>
<comment type="similarity">
    <text evidence="1 7">Belongs to the UPF0758 family.</text>
</comment>
<protein>
    <submittedName>
        <fullName evidence="9">JAB domain-containing protein</fullName>
    </submittedName>
</protein>
<dbReference type="InterPro" id="IPR001405">
    <property type="entry name" value="UPF0758"/>
</dbReference>
<accession>A0A387BH22</accession>